<gene>
    <name evidence="3" type="ORF">EV692_1349</name>
</gene>
<keyword evidence="3" id="KW-0255">Endonuclease</keyword>
<dbReference type="PANTHER" id="PTHR33877:SF2">
    <property type="entry name" value="OS07G0170200 PROTEIN"/>
    <property type="match status" value="1"/>
</dbReference>
<dbReference type="Gene3D" id="1.10.30.50">
    <property type="match status" value="1"/>
</dbReference>
<keyword evidence="3" id="KW-0378">Hydrolase</keyword>
<keyword evidence="4" id="KW-1185">Reference proteome</keyword>
<protein>
    <submittedName>
        <fullName evidence="3">HNH endonuclease</fullName>
    </submittedName>
</protein>
<dbReference type="GO" id="GO:0008270">
    <property type="term" value="F:zinc ion binding"/>
    <property type="evidence" value="ECO:0007669"/>
    <property type="project" value="InterPro"/>
</dbReference>
<dbReference type="Pfam" id="PF01844">
    <property type="entry name" value="HNH"/>
    <property type="match status" value="1"/>
</dbReference>
<dbReference type="RefSeq" id="WP_207905233.1">
    <property type="nucleotide sequence ID" value="NZ_CP170642.1"/>
</dbReference>
<feature type="coiled-coil region" evidence="1">
    <location>
        <begin position="89"/>
        <end position="123"/>
    </location>
</feature>
<dbReference type="PANTHER" id="PTHR33877">
    <property type="entry name" value="SLL1193 PROTEIN"/>
    <property type="match status" value="1"/>
</dbReference>
<dbReference type="GO" id="GO:0004519">
    <property type="term" value="F:endonuclease activity"/>
    <property type="evidence" value="ECO:0007669"/>
    <property type="project" value="UniProtKB-KW"/>
</dbReference>
<reference evidence="3 4" key="1">
    <citation type="submission" date="2019-03" db="EMBL/GenBank/DDBJ databases">
        <title>Genomic Encyclopedia of Type Strains, Phase IV (KMG-IV): sequencing the most valuable type-strain genomes for metagenomic binning, comparative biology and taxonomic classification.</title>
        <authorList>
            <person name="Goeker M."/>
        </authorList>
    </citation>
    <scope>NUCLEOTIDE SEQUENCE [LARGE SCALE GENOMIC DNA]</scope>
    <source>
        <strain evidence="3 4">DSM 10053</strain>
    </source>
</reference>
<feature type="domain" description="HNH nuclease" evidence="2">
    <location>
        <begin position="30"/>
        <end position="83"/>
    </location>
</feature>
<dbReference type="InterPro" id="IPR003615">
    <property type="entry name" value="HNH_nuc"/>
</dbReference>
<dbReference type="Proteomes" id="UP000295496">
    <property type="component" value="Unassembled WGS sequence"/>
</dbReference>
<organism evidence="3 4">
    <name type="scientific">Lonepinella koalarum</name>
    <dbReference type="NCBI Taxonomy" id="53417"/>
    <lineage>
        <taxon>Bacteria</taxon>
        <taxon>Pseudomonadati</taxon>
        <taxon>Pseudomonadota</taxon>
        <taxon>Gammaproteobacteria</taxon>
        <taxon>Pasteurellales</taxon>
        <taxon>Pasteurellaceae</taxon>
        <taxon>Lonepinella</taxon>
    </lineage>
</organism>
<evidence type="ECO:0000256" key="1">
    <source>
        <dbReference type="SAM" id="Coils"/>
    </source>
</evidence>
<dbReference type="InterPro" id="IPR052892">
    <property type="entry name" value="NA-targeting_endonuclease"/>
</dbReference>
<dbReference type="AlphaFoldDB" id="A0A4R1KZY5"/>
<dbReference type="CDD" id="cd00085">
    <property type="entry name" value="HNHc"/>
    <property type="match status" value="1"/>
</dbReference>
<evidence type="ECO:0000313" key="3">
    <source>
        <dbReference type="EMBL" id="TCK70123.1"/>
    </source>
</evidence>
<sequence>MGRLSTKKNKKASEMPIKDVKTARKPLSKKIRFEIFKRDGFKCQYCGKSAPDVVLHVDHINPVSKGGSDDLMNLITSCSDCNLGKKDILLTDNSVIEKQRKQLQELNEKREQLEMMLQWRESLANLDQDLVMVITKKVNELIEPHEVNVNGEKTIKSWLKKFSLEEILNAIDSAFESVFGFGKDKSHEEKSNDFFNLIPKICSVNRMPEIDRELCYIRGILKNRMYVNFGYVMQLMKKATSLGFDVEELKEFAKTARNWTTFKTTLETFIQENENEF</sequence>
<accession>A0A4R1KZY5</accession>
<name>A0A4R1KZY5_9PAST</name>
<dbReference type="EMBL" id="SMGJ01000003">
    <property type="protein sequence ID" value="TCK70123.1"/>
    <property type="molecule type" value="Genomic_DNA"/>
</dbReference>
<dbReference type="SMART" id="SM00507">
    <property type="entry name" value="HNHc"/>
    <property type="match status" value="1"/>
</dbReference>
<dbReference type="InterPro" id="IPR002711">
    <property type="entry name" value="HNH"/>
</dbReference>
<comment type="caution">
    <text evidence="3">The sequence shown here is derived from an EMBL/GenBank/DDBJ whole genome shotgun (WGS) entry which is preliminary data.</text>
</comment>
<evidence type="ECO:0000259" key="2">
    <source>
        <dbReference type="SMART" id="SM00507"/>
    </source>
</evidence>
<evidence type="ECO:0000313" key="4">
    <source>
        <dbReference type="Proteomes" id="UP000295496"/>
    </source>
</evidence>
<keyword evidence="3" id="KW-0540">Nuclease</keyword>
<keyword evidence="1" id="KW-0175">Coiled coil</keyword>
<dbReference type="GO" id="GO:0003676">
    <property type="term" value="F:nucleic acid binding"/>
    <property type="evidence" value="ECO:0007669"/>
    <property type="project" value="InterPro"/>
</dbReference>
<proteinExistence type="predicted"/>